<keyword evidence="1" id="KW-0472">Membrane</keyword>
<proteinExistence type="predicted"/>
<feature type="transmembrane region" description="Helical" evidence="1">
    <location>
        <begin position="225"/>
        <end position="246"/>
    </location>
</feature>
<name>A0A2K0TP53_9HYPO</name>
<reference evidence="2 3" key="1">
    <citation type="submission" date="2017-02" db="EMBL/GenBank/DDBJ databases">
        <title>Genomes of Trichoderma spp. with biocontrol activity.</title>
        <authorList>
            <person name="Gardiner D."/>
            <person name="Kazan K."/>
            <person name="Vos C."/>
            <person name="Harvey P."/>
        </authorList>
    </citation>
    <scope>NUCLEOTIDE SEQUENCE [LARGE SCALE GENOMIC DNA]</scope>
    <source>
        <strain evidence="2 3">A5MH</strain>
    </source>
</reference>
<dbReference type="GO" id="GO:0016020">
    <property type="term" value="C:membrane"/>
    <property type="evidence" value="ECO:0007669"/>
    <property type="project" value="TreeGrafter"/>
</dbReference>
<comment type="caution">
    <text evidence="2">The sequence shown here is derived from an EMBL/GenBank/DDBJ whole genome shotgun (WGS) entry which is preliminary data.</text>
</comment>
<evidence type="ECO:0000313" key="2">
    <source>
        <dbReference type="EMBL" id="PNP47318.1"/>
    </source>
</evidence>
<dbReference type="PANTHER" id="PTHR32251:SF17">
    <property type="entry name" value="STEROID 5-ALPHA REDUCTASE C-TERMINAL DOMAIN-CONTAINING PROTEIN"/>
    <property type="match status" value="1"/>
</dbReference>
<dbReference type="OrthoDB" id="201504at2759"/>
<dbReference type="EMBL" id="MTYH01000013">
    <property type="protein sequence ID" value="PNP47318.1"/>
    <property type="molecule type" value="Genomic_DNA"/>
</dbReference>
<dbReference type="Pfam" id="PF06966">
    <property type="entry name" value="DUF1295"/>
    <property type="match status" value="1"/>
</dbReference>
<organism evidence="2 3">
    <name type="scientific">Trichoderma gamsii</name>
    <dbReference type="NCBI Taxonomy" id="398673"/>
    <lineage>
        <taxon>Eukaryota</taxon>
        <taxon>Fungi</taxon>
        <taxon>Dikarya</taxon>
        <taxon>Ascomycota</taxon>
        <taxon>Pezizomycotina</taxon>
        <taxon>Sordariomycetes</taxon>
        <taxon>Hypocreomycetidae</taxon>
        <taxon>Hypocreales</taxon>
        <taxon>Hypocreaceae</taxon>
        <taxon>Trichoderma</taxon>
    </lineage>
</organism>
<feature type="transmembrane region" description="Helical" evidence="1">
    <location>
        <begin position="192"/>
        <end position="213"/>
    </location>
</feature>
<dbReference type="PROSITE" id="PS50244">
    <property type="entry name" value="S5A_REDUCTASE"/>
    <property type="match status" value="1"/>
</dbReference>
<feature type="transmembrane region" description="Helical" evidence="1">
    <location>
        <begin position="315"/>
        <end position="335"/>
    </location>
</feature>
<feature type="transmembrane region" description="Helical" evidence="1">
    <location>
        <begin position="21"/>
        <end position="41"/>
    </location>
</feature>
<dbReference type="AlphaFoldDB" id="A0A2K0TP53"/>
<dbReference type="Proteomes" id="UP000236546">
    <property type="component" value="Unassembled WGS sequence"/>
</dbReference>
<feature type="transmembrane region" description="Helical" evidence="1">
    <location>
        <begin position="47"/>
        <end position="66"/>
    </location>
</feature>
<protein>
    <submittedName>
        <fullName evidence="2">Uncharacterized protein</fullName>
    </submittedName>
</protein>
<evidence type="ECO:0000313" key="3">
    <source>
        <dbReference type="Proteomes" id="UP000236546"/>
    </source>
</evidence>
<keyword evidence="1" id="KW-1133">Transmembrane helix</keyword>
<keyword evidence="1" id="KW-0812">Transmembrane</keyword>
<evidence type="ECO:0000256" key="1">
    <source>
        <dbReference type="SAM" id="Phobius"/>
    </source>
</evidence>
<accession>A0A2K0TP53</accession>
<dbReference type="Gene3D" id="1.20.120.1630">
    <property type="match status" value="1"/>
</dbReference>
<gene>
    <name evidence="2" type="ORF">TGAMA5MH_01134</name>
</gene>
<dbReference type="InterPro" id="IPR010721">
    <property type="entry name" value="UstE-like"/>
</dbReference>
<sequence length="372" mass="40843">MALLDHFLHITNFHSPLLRSIVPCFATAFAIQSAVAIPSILAGSERFYDLSGSLTFLAVGTLSLYLPALRARAAAYAANATNVPRLPSLIEILKGGAGAGAGSNAGVAVLLNWRQLVLTGMTAVWAIRRESCNELQCFKPGFLTPRGALILHSDENRTRSFGSYLFHRILTAGHDSRFDSIRHNPAKFSGAFFFQALWVSFQLMPVIMLNAIPATVLASAAMPKLVATDVIGISIWLAGFAFEILADMQKSKWQREKKLKLHDEEFMTRGFFSKSRFPNYFGEISLWAGIATVVAGVLARLPIQQALGLSGGPLSVITTSILSFVSPAFAAFLLLKVSGIPLSEGKYDKRYGDRKDYQEWKKNTPRLIPKFW</sequence>
<feature type="transmembrane region" description="Helical" evidence="1">
    <location>
        <begin position="284"/>
        <end position="303"/>
    </location>
</feature>
<dbReference type="PANTHER" id="PTHR32251">
    <property type="entry name" value="3-OXO-5-ALPHA-STEROID 4-DEHYDROGENASE"/>
    <property type="match status" value="1"/>
</dbReference>